<keyword evidence="5 10" id="KW-0812">Transmembrane</keyword>
<feature type="transmembrane region" description="Helical" evidence="10">
    <location>
        <begin position="501"/>
        <end position="526"/>
    </location>
</feature>
<dbReference type="Gene3D" id="1.20.1250.20">
    <property type="entry name" value="MFS general substrate transporter like domains"/>
    <property type="match status" value="1"/>
</dbReference>
<proteinExistence type="inferred from homology"/>
<dbReference type="Proteomes" id="UP000281245">
    <property type="component" value="Unassembled WGS sequence"/>
</dbReference>
<evidence type="ECO:0000313" key="12">
    <source>
        <dbReference type="EMBL" id="RMX83974.1"/>
    </source>
</evidence>
<dbReference type="AlphaFoldDB" id="A0A3M6WZA9"/>
<keyword evidence="3 10" id="KW-0813">Transport</keyword>
<sequence>MPKVVTQHSTADSITSTSRKPHHAHHRRLQRQSSKWSMNSAGEADDERTPSPPDSRMRPLSQDEQSSDSSTSSSAAAYPGEDTRPTSRKELLGFYTYSFAAEVFVVCGLGAFIPITLEDLARASPTAVRADDHSKACNSHAHGIDLYDLRDGITQLGTSKASSKQCVFNLLGAEVNTASFAMYTFSISVLLQALVVVTMSGAADHGRYRKALLVTFALTGSIATMLFLPVTPGIYWLGSLWAMVGNVCIGASFVLLNSFLPLLVRHHPAVQLTSDSGEARTSLENIRCPVALFAIFQSASLQGTWLLSCPLLPFLCLSVSALVSVACHHNPKLCIKPTFRCSVLLSLSSRGQAQEERQGSGEHSDRQVADDTTPLLQAAEQTTTPYPPSAAAPSPQMQLSTRISSYGVGIGYIASIMVQFLSVFILRTTGGSLFSLRLVLFAIGLWWLSFMIPAAIWLRPRPGPPLSYGHGSKRLSWSGYTIYSWVNLGKTVARARRLKDVLLFLGAWFLVSDAIATVSGTAILFAKTTLGMESSALALINVMVTLSGIAGAFTWSKVSRMMQLTPSQTILTCICLFELIPLYGLLGYVPAVQQLGCFGLQQQWEMYPLGAVYGLVLGGLSSYCRSLYGELIPPGSEAAFYALYAITDKGSSVFGPAIVGAITDATGEIRPAFFFLAILVGLPIPLMYHVNVDRGRRDAAVLAEETAPHVGEEEEAEE</sequence>
<dbReference type="PANTHER" id="PTHR23519">
    <property type="entry name" value="AUTOPHAGY-RELATED PROTEIN 22"/>
    <property type="match status" value="1"/>
</dbReference>
<comment type="function">
    <text evidence="10">Vacuolar effluxer which mediate the efflux of amino acids resulting from autophagic degradation. The release of autophagic amino acids allows the maintenance of protein synthesis and viability during nitrogen starvation.</text>
</comment>
<dbReference type="InterPro" id="IPR044738">
    <property type="entry name" value="Atg22"/>
</dbReference>
<feature type="compositionally biased region" description="Polar residues" evidence="11">
    <location>
        <begin position="31"/>
        <end position="40"/>
    </location>
</feature>
<gene>
    <name evidence="12" type="ORF">D0869_04909</name>
</gene>
<keyword evidence="9 10" id="KW-0472">Membrane</keyword>
<evidence type="ECO:0000256" key="3">
    <source>
        <dbReference type="ARBA" id="ARBA00022448"/>
    </source>
</evidence>
<evidence type="ECO:0000256" key="11">
    <source>
        <dbReference type="SAM" id="MobiDB-lite"/>
    </source>
</evidence>
<feature type="compositionally biased region" description="Low complexity" evidence="11">
    <location>
        <begin position="62"/>
        <end position="74"/>
    </location>
</feature>
<protein>
    <recommendedName>
        <fullName evidence="10">Autophagy-related protein</fullName>
    </recommendedName>
</protein>
<evidence type="ECO:0000256" key="9">
    <source>
        <dbReference type="ARBA" id="ARBA00023136"/>
    </source>
</evidence>
<name>A0A3M6WZA9_HORWE</name>
<feature type="transmembrane region" description="Helical" evidence="10">
    <location>
        <begin position="570"/>
        <end position="589"/>
    </location>
</feature>
<evidence type="ECO:0000256" key="7">
    <source>
        <dbReference type="ARBA" id="ARBA00022989"/>
    </source>
</evidence>
<dbReference type="SUPFAM" id="SSF103473">
    <property type="entry name" value="MFS general substrate transporter"/>
    <property type="match status" value="1"/>
</dbReference>
<dbReference type="GO" id="GO:0005774">
    <property type="term" value="C:vacuolar membrane"/>
    <property type="evidence" value="ECO:0007669"/>
    <property type="project" value="UniProtKB-SubCell"/>
</dbReference>
<evidence type="ECO:0000313" key="13">
    <source>
        <dbReference type="Proteomes" id="UP000281245"/>
    </source>
</evidence>
<feature type="transmembrane region" description="Helical" evidence="10">
    <location>
        <begin position="538"/>
        <end position="558"/>
    </location>
</feature>
<keyword evidence="4 10" id="KW-0926">Vacuole</keyword>
<dbReference type="InterPro" id="IPR024671">
    <property type="entry name" value="Atg22-like"/>
</dbReference>
<feature type="transmembrane region" description="Helical" evidence="10">
    <location>
        <begin position="609"/>
        <end position="628"/>
    </location>
</feature>
<evidence type="ECO:0000256" key="1">
    <source>
        <dbReference type="ARBA" id="ARBA00004128"/>
    </source>
</evidence>
<evidence type="ECO:0000256" key="2">
    <source>
        <dbReference type="ARBA" id="ARBA00006978"/>
    </source>
</evidence>
<evidence type="ECO:0000256" key="5">
    <source>
        <dbReference type="ARBA" id="ARBA00022692"/>
    </source>
</evidence>
<feature type="compositionally biased region" description="Polar residues" evidence="11">
    <location>
        <begin position="1"/>
        <end position="18"/>
    </location>
</feature>
<feature type="compositionally biased region" description="Basic residues" evidence="11">
    <location>
        <begin position="19"/>
        <end position="30"/>
    </location>
</feature>
<evidence type="ECO:0000256" key="6">
    <source>
        <dbReference type="ARBA" id="ARBA00022970"/>
    </source>
</evidence>
<feature type="region of interest" description="Disordered" evidence="11">
    <location>
        <begin position="1"/>
        <end position="84"/>
    </location>
</feature>
<feature type="transmembrane region" description="Helical" evidence="10">
    <location>
        <begin position="94"/>
        <end position="115"/>
    </location>
</feature>
<dbReference type="PANTHER" id="PTHR23519:SF1">
    <property type="entry name" value="AUTOPHAGY-RELATED PROTEIN 22"/>
    <property type="match status" value="1"/>
</dbReference>
<comment type="similarity">
    <text evidence="2 10">Belongs to the ATG22 family.</text>
</comment>
<feature type="transmembrane region" description="Helical" evidence="10">
    <location>
        <begin position="180"/>
        <end position="199"/>
    </location>
</feature>
<dbReference type="InterPro" id="IPR050495">
    <property type="entry name" value="ATG22/LtaA_families"/>
</dbReference>
<feature type="transmembrane region" description="Helical" evidence="10">
    <location>
        <begin position="234"/>
        <end position="256"/>
    </location>
</feature>
<keyword evidence="6 10" id="KW-0029">Amino-acid transport</keyword>
<comment type="caution">
    <text evidence="12">The sequence shown here is derived from an EMBL/GenBank/DDBJ whole genome shotgun (WGS) entry which is preliminary data.</text>
</comment>
<evidence type="ECO:0000256" key="10">
    <source>
        <dbReference type="RuleBase" id="RU363073"/>
    </source>
</evidence>
<feature type="transmembrane region" description="Helical" evidence="10">
    <location>
        <begin position="406"/>
        <end position="426"/>
    </location>
</feature>
<organism evidence="12 13">
    <name type="scientific">Hortaea werneckii</name>
    <name type="common">Black yeast</name>
    <name type="synonym">Cladosporium werneckii</name>
    <dbReference type="NCBI Taxonomy" id="91943"/>
    <lineage>
        <taxon>Eukaryota</taxon>
        <taxon>Fungi</taxon>
        <taxon>Dikarya</taxon>
        <taxon>Ascomycota</taxon>
        <taxon>Pezizomycotina</taxon>
        <taxon>Dothideomycetes</taxon>
        <taxon>Dothideomycetidae</taxon>
        <taxon>Mycosphaerellales</taxon>
        <taxon>Teratosphaeriaceae</taxon>
        <taxon>Hortaea</taxon>
    </lineage>
</organism>
<keyword evidence="8 10" id="KW-0072">Autophagy</keyword>
<keyword evidence="7 10" id="KW-1133">Transmembrane helix</keyword>
<feature type="transmembrane region" description="Helical" evidence="10">
    <location>
        <begin position="438"/>
        <end position="458"/>
    </location>
</feature>
<feature type="transmembrane region" description="Helical" evidence="10">
    <location>
        <begin position="640"/>
        <end position="663"/>
    </location>
</feature>
<feature type="transmembrane region" description="Helical" evidence="10">
    <location>
        <begin position="669"/>
        <end position="688"/>
    </location>
</feature>
<dbReference type="InterPro" id="IPR036259">
    <property type="entry name" value="MFS_trans_sf"/>
</dbReference>
<feature type="transmembrane region" description="Helical" evidence="10">
    <location>
        <begin position="211"/>
        <end position="228"/>
    </location>
</feature>
<reference evidence="12 13" key="1">
    <citation type="journal article" date="2018" name="BMC Genomics">
        <title>Genomic evidence for intraspecific hybridization in a clonal and extremely halotolerant yeast.</title>
        <authorList>
            <person name="Gostincar C."/>
            <person name="Stajich J.E."/>
            <person name="Zupancic J."/>
            <person name="Zalar P."/>
            <person name="Gunde-Cimerman N."/>
        </authorList>
    </citation>
    <scope>NUCLEOTIDE SEQUENCE [LARGE SCALE GENOMIC DNA]</scope>
    <source>
        <strain evidence="12 13">EXF-6656</strain>
    </source>
</reference>
<dbReference type="VEuPathDB" id="FungiDB:BTJ68_00129"/>
<dbReference type="GO" id="GO:0032974">
    <property type="term" value="P:amino acid transmembrane export from vacuole"/>
    <property type="evidence" value="ECO:0007669"/>
    <property type="project" value="InterPro"/>
</dbReference>
<dbReference type="Pfam" id="PF11700">
    <property type="entry name" value="ATG22"/>
    <property type="match status" value="1"/>
</dbReference>
<evidence type="ECO:0000256" key="8">
    <source>
        <dbReference type="ARBA" id="ARBA00023006"/>
    </source>
</evidence>
<accession>A0A3M6WZA9</accession>
<evidence type="ECO:0000256" key="4">
    <source>
        <dbReference type="ARBA" id="ARBA00022554"/>
    </source>
</evidence>
<dbReference type="EMBL" id="QWIJ01000312">
    <property type="protein sequence ID" value="RMX83974.1"/>
    <property type="molecule type" value="Genomic_DNA"/>
</dbReference>
<dbReference type="GO" id="GO:0006914">
    <property type="term" value="P:autophagy"/>
    <property type="evidence" value="ECO:0007669"/>
    <property type="project" value="UniProtKB-KW"/>
</dbReference>
<dbReference type="OrthoDB" id="192733at2759"/>
<dbReference type="CDD" id="cd17483">
    <property type="entry name" value="MFS_Atg22_like"/>
    <property type="match status" value="1"/>
</dbReference>
<comment type="subcellular location">
    <subcellularLocation>
        <location evidence="1 10">Vacuole membrane</location>
        <topology evidence="1 10">Multi-pass membrane protein</topology>
    </subcellularLocation>
</comment>